<dbReference type="AlphaFoldDB" id="A0A7M7G6L4"/>
<keyword evidence="12 15" id="KW-0234">DNA repair</keyword>
<keyword evidence="11" id="KW-0482">Metalloprotease</keyword>
<protein>
    <recommendedName>
        <fullName evidence="14">Protein with SprT-like domain at the N terminus</fullName>
    </recommendedName>
</protein>
<dbReference type="InterPro" id="IPR044245">
    <property type="entry name" value="Spartan"/>
</dbReference>
<dbReference type="GO" id="GO:0006281">
    <property type="term" value="P:DNA repair"/>
    <property type="evidence" value="ECO:0007669"/>
    <property type="project" value="UniProtKB-KW"/>
</dbReference>
<evidence type="ECO:0000256" key="14">
    <source>
        <dbReference type="ARBA" id="ARBA00030396"/>
    </source>
</evidence>
<dbReference type="SMART" id="SM00731">
    <property type="entry name" value="SprT"/>
    <property type="match status" value="1"/>
</dbReference>
<evidence type="ECO:0000256" key="15">
    <source>
        <dbReference type="PROSITE-ProRule" id="PRU01256"/>
    </source>
</evidence>
<dbReference type="GO" id="GO:0005634">
    <property type="term" value="C:nucleus"/>
    <property type="evidence" value="ECO:0007669"/>
    <property type="project" value="UniProtKB-SubCell"/>
</dbReference>
<accession>A0A7M7G6L4</accession>
<dbReference type="OrthoDB" id="5236983at2759"/>
<dbReference type="GO" id="GO:0008270">
    <property type="term" value="F:zinc ion binding"/>
    <property type="evidence" value="ECO:0007669"/>
    <property type="project" value="UniProtKB-KW"/>
</dbReference>
<evidence type="ECO:0000256" key="2">
    <source>
        <dbReference type="ARBA" id="ARBA00004286"/>
    </source>
</evidence>
<feature type="compositionally biased region" description="Low complexity" evidence="16">
    <location>
        <begin position="390"/>
        <end position="414"/>
    </location>
</feature>
<evidence type="ECO:0000256" key="8">
    <source>
        <dbReference type="ARBA" id="ARBA00022771"/>
    </source>
</evidence>
<keyword evidence="7 15" id="KW-0227">DNA damage</keyword>
<dbReference type="InterPro" id="IPR006642">
    <property type="entry name" value="Rad18_UBZ4"/>
</dbReference>
<proteinExistence type="inferred from homology"/>
<dbReference type="PANTHER" id="PTHR21220">
    <property type="entry name" value="DNA-DEPENDENT METALLOPROTEASE SPRTN"/>
    <property type="match status" value="1"/>
</dbReference>
<keyword evidence="6" id="KW-0479">Metal-binding</keyword>
<dbReference type="GO" id="GO:0003697">
    <property type="term" value="F:single-stranded DNA binding"/>
    <property type="evidence" value="ECO:0007669"/>
    <property type="project" value="InterPro"/>
</dbReference>
<dbReference type="GO" id="GO:0004222">
    <property type="term" value="F:metalloendopeptidase activity"/>
    <property type="evidence" value="ECO:0007669"/>
    <property type="project" value="InterPro"/>
</dbReference>
<feature type="region of interest" description="Disordered" evidence="16">
    <location>
        <begin position="512"/>
        <end position="548"/>
    </location>
</feature>
<evidence type="ECO:0000313" key="19">
    <source>
        <dbReference type="Proteomes" id="UP000002358"/>
    </source>
</evidence>
<dbReference type="GeneID" id="100122471"/>
<evidence type="ECO:0000256" key="1">
    <source>
        <dbReference type="ARBA" id="ARBA00004123"/>
    </source>
</evidence>
<keyword evidence="8 15" id="KW-0863">Zinc-finger</keyword>
<dbReference type="SMR" id="A0A7M7G6L4"/>
<name>A0A7M7G6L4_NASVI</name>
<sequence length="687" mass="76589">MSWITYDEKVARETYEQLNITGITENAVFPKEKETGNYRPKTLVDETLEYIDPTPNIYTLFVQFNAKFFWNVLLPVQVKWSPRMTSCAGICSFHPRNRECVISLSTPLLKLRPRKDLIETLLHEMIHAYLFLTNNNRDRDGHGPVFQSHMKRINQEAGTNITIYHSFHEEVRLYQQHWWRCNGPCQKRAPYFGTVRRAMNRAPGPSDLWWKEHQLTCGGQFIKVKEPEKPEKIKKKGDAKGRTSTSTVTKPSENNSLTNWVIKTDSNKDKKIPNKPNQPPKANGNNIKKPNAQSQDTGLSKPVPKTTSTKSNSVSNFQTDLTKLGNSTNNVHGWGTGGPSVSSNKPSPKPQVKGWNNTKSNSTSNVQTDMKKLGNGTNNVHGWGTGGPDGSSSSSSSGNRNSTNSSNSSLSFSGTLGGAGTGRSILLDKFSNTSATNNTQKTSSLNRTNKTQKTNSMNLSNSMKTSPLVKSTTSTNSSFSVETASVKTVLCPICNKSVDELKINEHLDTCLDSPQEPEVISDSSHKKRKSEDHYSTSNKKLKDENQQTSSETIDCPMCSKKLLPVNFNDHLQKCLSSDMLEEEDDVVSLHDSSSSSINLHDSPHHCLICDKKLEPGMSLNEHLEECVASVFNESNDDDFEEKDSSTGDKSIKTEKEVLERYPCPICMSLIEESFMNDHVDMCLAKSK</sequence>
<dbReference type="GO" id="GO:0031593">
    <property type="term" value="F:polyubiquitin modification-dependent protein binding"/>
    <property type="evidence" value="ECO:0007669"/>
    <property type="project" value="TreeGrafter"/>
</dbReference>
<comment type="subcellular location">
    <subcellularLocation>
        <location evidence="2">Chromosome</location>
    </subcellularLocation>
    <subcellularLocation>
        <location evidence="1">Nucleus</location>
    </subcellularLocation>
</comment>
<dbReference type="GO" id="GO:0006508">
    <property type="term" value="P:proteolysis"/>
    <property type="evidence" value="ECO:0007669"/>
    <property type="project" value="UniProtKB-KW"/>
</dbReference>
<dbReference type="CTD" id="32480"/>
<evidence type="ECO:0000256" key="12">
    <source>
        <dbReference type="ARBA" id="ARBA00023204"/>
    </source>
</evidence>
<dbReference type="PANTHER" id="PTHR21220:SF0">
    <property type="entry name" value="DNA-DEPENDENT METALLOPROTEASE SPRTN"/>
    <property type="match status" value="1"/>
</dbReference>
<organism evidence="18 19">
    <name type="scientific">Nasonia vitripennis</name>
    <name type="common">Parasitic wasp</name>
    <dbReference type="NCBI Taxonomy" id="7425"/>
    <lineage>
        <taxon>Eukaryota</taxon>
        <taxon>Metazoa</taxon>
        <taxon>Ecdysozoa</taxon>
        <taxon>Arthropoda</taxon>
        <taxon>Hexapoda</taxon>
        <taxon>Insecta</taxon>
        <taxon>Pterygota</taxon>
        <taxon>Neoptera</taxon>
        <taxon>Endopterygota</taxon>
        <taxon>Hymenoptera</taxon>
        <taxon>Apocrita</taxon>
        <taxon>Proctotrupomorpha</taxon>
        <taxon>Chalcidoidea</taxon>
        <taxon>Pteromalidae</taxon>
        <taxon>Pteromalinae</taxon>
        <taxon>Nasonia</taxon>
    </lineage>
</organism>
<evidence type="ECO:0000256" key="9">
    <source>
        <dbReference type="ARBA" id="ARBA00022801"/>
    </source>
</evidence>
<feature type="compositionally biased region" description="Low complexity" evidence="16">
    <location>
        <begin position="339"/>
        <end position="353"/>
    </location>
</feature>
<dbReference type="Pfam" id="PF10263">
    <property type="entry name" value="SprT-like"/>
    <property type="match status" value="1"/>
</dbReference>
<feature type="compositionally biased region" description="Low complexity" evidence="16">
    <location>
        <begin position="300"/>
        <end position="316"/>
    </location>
</feature>
<keyword evidence="10" id="KW-0862">Zinc</keyword>
<dbReference type="InParanoid" id="A0A7M7G6L4"/>
<feature type="compositionally biased region" description="Basic and acidic residues" evidence="16">
    <location>
        <begin position="529"/>
        <end position="545"/>
    </location>
</feature>
<evidence type="ECO:0000256" key="5">
    <source>
        <dbReference type="ARBA" id="ARBA00022670"/>
    </source>
</evidence>
<comment type="similarity">
    <text evidence="3">Belongs to the Spartan family.</text>
</comment>
<evidence type="ECO:0000256" key="3">
    <source>
        <dbReference type="ARBA" id="ARBA00010724"/>
    </source>
</evidence>
<evidence type="ECO:0000256" key="16">
    <source>
        <dbReference type="SAM" id="MobiDB-lite"/>
    </source>
</evidence>
<dbReference type="Gene3D" id="3.30.160.60">
    <property type="entry name" value="Classic Zinc Finger"/>
    <property type="match status" value="2"/>
</dbReference>
<evidence type="ECO:0000256" key="13">
    <source>
        <dbReference type="ARBA" id="ARBA00023242"/>
    </source>
</evidence>
<feature type="domain" description="UBZ4-type" evidence="17">
    <location>
        <begin position="488"/>
        <end position="515"/>
    </location>
</feature>
<feature type="compositionally biased region" description="Basic and acidic residues" evidence="16">
    <location>
        <begin position="226"/>
        <end position="241"/>
    </location>
</feature>
<evidence type="ECO:0000256" key="4">
    <source>
        <dbReference type="ARBA" id="ARBA00022454"/>
    </source>
</evidence>
<feature type="region of interest" description="Disordered" evidence="16">
    <location>
        <begin position="431"/>
        <end position="477"/>
    </location>
</feature>
<dbReference type="GO" id="GO:0005694">
    <property type="term" value="C:chromosome"/>
    <property type="evidence" value="ECO:0007669"/>
    <property type="project" value="UniProtKB-SubCell"/>
</dbReference>
<dbReference type="KEGG" id="nvi:100122471"/>
<dbReference type="Pfam" id="PF22934">
    <property type="entry name" value="SPRTN_ZBD"/>
    <property type="match status" value="1"/>
</dbReference>
<keyword evidence="5" id="KW-0645">Protease</keyword>
<evidence type="ECO:0000256" key="10">
    <source>
        <dbReference type="ARBA" id="ARBA00022833"/>
    </source>
</evidence>
<feature type="compositionally biased region" description="Polar residues" evidence="16">
    <location>
        <begin position="317"/>
        <end position="331"/>
    </location>
</feature>
<dbReference type="InterPro" id="IPR055220">
    <property type="entry name" value="SPRTN_ZBD"/>
</dbReference>
<feature type="region of interest" description="Disordered" evidence="16">
    <location>
        <begin position="226"/>
        <end position="415"/>
    </location>
</feature>
<dbReference type="Proteomes" id="UP000002358">
    <property type="component" value="Chromosome 3"/>
</dbReference>
<keyword evidence="4" id="KW-0158">Chromosome</keyword>
<feature type="compositionally biased region" description="Polar residues" evidence="16">
    <location>
        <begin position="242"/>
        <end position="261"/>
    </location>
</feature>
<evidence type="ECO:0000256" key="7">
    <source>
        <dbReference type="ARBA" id="ARBA00022763"/>
    </source>
</evidence>
<evidence type="ECO:0000256" key="11">
    <source>
        <dbReference type="ARBA" id="ARBA00023049"/>
    </source>
</evidence>
<dbReference type="InterPro" id="IPR006640">
    <property type="entry name" value="SprT-like_domain"/>
</dbReference>
<dbReference type="SMART" id="SM00734">
    <property type="entry name" value="ZnF_Rad18"/>
    <property type="match status" value="3"/>
</dbReference>
<keyword evidence="13" id="KW-0539">Nucleus</keyword>
<dbReference type="PROSITE" id="PS51908">
    <property type="entry name" value="ZF_UBZ4"/>
    <property type="match status" value="1"/>
</dbReference>
<evidence type="ECO:0000259" key="17">
    <source>
        <dbReference type="PROSITE" id="PS51908"/>
    </source>
</evidence>
<keyword evidence="19" id="KW-1185">Reference proteome</keyword>
<keyword evidence="9" id="KW-0378">Hydrolase</keyword>
<evidence type="ECO:0000313" key="18">
    <source>
        <dbReference type="EnsemblMetazoa" id="XP_001606077"/>
    </source>
</evidence>
<dbReference type="RefSeq" id="XP_001606077.2">
    <property type="nucleotide sequence ID" value="XM_001606027.5"/>
</dbReference>
<reference evidence="18" key="1">
    <citation type="submission" date="2021-01" db="UniProtKB">
        <authorList>
            <consortium name="EnsemblMetazoa"/>
        </authorList>
    </citation>
    <scope>IDENTIFICATION</scope>
</reference>
<evidence type="ECO:0000256" key="6">
    <source>
        <dbReference type="ARBA" id="ARBA00022723"/>
    </source>
</evidence>
<feature type="compositionally biased region" description="Polar residues" evidence="16">
    <location>
        <begin position="354"/>
        <end position="368"/>
    </location>
</feature>
<dbReference type="EnsemblMetazoa" id="XM_001606027">
    <property type="protein sequence ID" value="XP_001606077"/>
    <property type="gene ID" value="LOC100122471"/>
</dbReference>